<dbReference type="InterPro" id="IPR010221">
    <property type="entry name" value="VCBS_dom"/>
</dbReference>
<evidence type="ECO:0000313" key="2">
    <source>
        <dbReference type="EMBL" id="MCS0661241.1"/>
    </source>
</evidence>
<evidence type="ECO:0000313" key="3">
    <source>
        <dbReference type="Proteomes" id="UP001204621"/>
    </source>
</evidence>
<dbReference type="Gene3D" id="2.60.40.10">
    <property type="entry name" value="Immunoglobulins"/>
    <property type="match status" value="2"/>
</dbReference>
<keyword evidence="3" id="KW-1185">Reference proteome</keyword>
<dbReference type="Proteomes" id="UP001204621">
    <property type="component" value="Unassembled WGS sequence"/>
</dbReference>
<proteinExistence type="predicted"/>
<dbReference type="RefSeq" id="WP_258814440.1">
    <property type="nucleotide sequence ID" value="NZ_JANUGU010000029.1"/>
</dbReference>
<evidence type="ECO:0000259" key="1">
    <source>
        <dbReference type="Pfam" id="PF17803"/>
    </source>
</evidence>
<reference evidence="2 3" key="1">
    <citation type="submission" date="2022-08" db="EMBL/GenBank/DDBJ databases">
        <title>Reclassification of Massilia species as members of the genera Telluria, Duganella, Pseudoduganella, Mokoshia gen. nov. and Zemynaea gen. nov. using orthogonal and non-orthogonal genome-based approaches.</title>
        <authorList>
            <person name="Bowman J.P."/>
        </authorList>
    </citation>
    <scope>NUCLEOTIDE SEQUENCE [LARGE SCALE GENOMIC DNA]</scope>
    <source>
        <strain evidence="2 3">JCM 31606</strain>
    </source>
</reference>
<accession>A0ABT2D4S3</accession>
<organism evidence="2 3">
    <name type="scientific">Massilia terrae</name>
    <dbReference type="NCBI Taxonomy" id="1811224"/>
    <lineage>
        <taxon>Bacteria</taxon>
        <taxon>Pseudomonadati</taxon>
        <taxon>Pseudomonadota</taxon>
        <taxon>Betaproteobacteria</taxon>
        <taxon>Burkholderiales</taxon>
        <taxon>Oxalobacteraceae</taxon>
        <taxon>Telluria group</taxon>
        <taxon>Massilia</taxon>
    </lineage>
</organism>
<dbReference type="EMBL" id="JANUGU010000029">
    <property type="protein sequence ID" value="MCS0661241.1"/>
    <property type="molecule type" value="Genomic_DNA"/>
</dbReference>
<feature type="domain" description="RapA2 cadherin-like" evidence="1">
    <location>
        <begin position="59"/>
        <end position="130"/>
    </location>
</feature>
<sequence>VFKDPASLHGTYGDFSFNSATGDWTYTLRNGDANVQALNAGKVVSDEITVTSADGTASAKLHVDVTGANDAASISGNGNGAVGEDGVQSASGTLTVSDVDTGEALFKDPASLHGTYGDFSFNSTTGDWAYTLRNGDTNVQALNAGKVVSDEITVTSADGTASAKLHVDVTGTNDAASISGNGNGAVGEDGVQNASGTLTVSDVDAGEAV</sequence>
<feature type="non-terminal residue" evidence="2">
    <location>
        <position position="1"/>
    </location>
</feature>
<gene>
    <name evidence="2" type="ORF">NX778_24535</name>
</gene>
<comment type="caution">
    <text evidence="2">The sequence shown here is derived from an EMBL/GenBank/DDBJ whole genome shotgun (WGS) entry which is preliminary data.</text>
</comment>
<protein>
    <submittedName>
        <fullName evidence="2">VCBS domain-containing protein</fullName>
    </submittedName>
</protein>
<name>A0ABT2D4S3_9BURK</name>
<dbReference type="InterPro" id="IPR013783">
    <property type="entry name" value="Ig-like_fold"/>
</dbReference>
<dbReference type="NCBIfam" id="TIGR01965">
    <property type="entry name" value="VCBS_repeat"/>
    <property type="match status" value="2"/>
</dbReference>
<feature type="non-terminal residue" evidence="2">
    <location>
        <position position="209"/>
    </location>
</feature>
<dbReference type="Pfam" id="PF17803">
    <property type="entry name" value="Cadherin_4"/>
    <property type="match status" value="1"/>
</dbReference>
<dbReference type="InterPro" id="IPR040853">
    <property type="entry name" value="RapA2_cadherin-like"/>
</dbReference>